<protein>
    <submittedName>
        <fullName evidence="3">Sec-independent protein translocase protein TatA</fullName>
    </submittedName>
</protein>
<sequence length="214" mass="23003">MTTDLEFDPDVFGYWPAAPVYDGVCEDRWEWLADVAGQVVLDTKAQSAGSSLDELQDMLNGMTKELKQQLQQFQTLRQAANAALSENGGEIDRKVVQADAKASLEAMSLLIRTLEKIDSLQRTIAHDRRVEAEGADESLDALVAEFDTRVEQRAGELARLRWKGAGSGAADGRGDVGPDGKPPDAAEGQGGDAEGQGDGRAAQEWDGDDQRAVG</sequence>
<dbReference type="Proteomes" id="UP001230207">
    <property type="component" value="Unassembled WGS sequence"/>
</dbReference>
<accession>A0ABU0BMX2</accession>
<keyword evidence="1" id="KW-0175">Coiled coil</keyword>
<keyword evidence="4" id="KW-1185">Reference proteome</keyword>
<feature type="compositionally biased region" description="Gly residues" evidence="2">
    <location>
        <begin position="188"/>
        <end position="198"/>
    </location>
</feature>
<reference evidence="3 4" key="1">
    <citation type="submission" date="2023-07" db="EMBL/GenBank/DDBJ databases">
        <title>Genomic Encyclopedia of Type Strains, Phase IV (KMG-IV): sequencing the most valuable type-strain genomes for metagenomic binning, comparative biology and taxonomic classification.</title>
        <authorList>
            <person name="Goeker M."/>
        </authorList>
    </citation>
    <scope>NUCLEOTIDE SEQUENCE [LARGE SCALE GENOMIC DNA]</scope>
    <source>
        <strain evidence="3 4">DSM 1112</strain>
    </source>
</reference>
<evidence type="ECO:0000313" key="4">
    <source>
        <dbReference type="Proteomes" id="UP001230207"/>
    </source>
</evidence>
<proteinExistence type="predicted"/>
<comment type="caution">
    <text evidence="3">The sequence shown here is derived from an EMBL/GenBank/DDBJ whole genome shotgun (WGS) entry which is preliminary data.</text>
</comment>
<evidence type="ECO:0000313" key="3">
    <source>
        <dbReference type="EMBL" id="MDQ0319593.1"/>
    </source>
</evidence>
<name>A0ABU0BMX2_9HYPH</name>
<feature type="region of interest" description="Disordered" evidence="2">
    <location>
        <begin position="162"/>
        <end position="214"/>
    </location>
</feature>
<gene>
    <name evidence="3" type="ORF">QO002_001731</name>
</gene>
<dbReference type="RefSeq" id="WP_307228624.1">
    <property type="nucleotide sequence ID" value="NZ_JAUSVF010000001.1"/>
</dbReference>
<evidence type="ECO:0000256" key="1">
    <source>
        <dbReference type="SAM" id="Coils"/>
    </source>
</evidence>
<organism evidence="3 4">
    <name type="scientific">Pararhizobium capsulatum DSM 1112</name>
    <dbReference type="NCBI Taxonomy" id="1121113"/>
    <lineage>
        <taxon>Bacteria</taxon>
        <taxon>Pseudomonadati</taxon>
        <taxon>Pseudomonadota</taxon>
        <taxon>Alphaproteobacteria</taxon>
        <taxon>Hyphomicrobiales</taxon>
        <taxon>Rhizobiaceae</taxon>
        <taxon>Rhizobium/Agrobacterium group</taxon>
        <taxon>Pararhizobium</taxon>
    </lineage>
</organism>
<dbReference type="EMBL" id="JAUSVF010000001">
    <property type="protein sequence ID" value="MDQ0319593.1"/>
    <property type="molecule type" value="Genomic_DNA"/>
</dbReference>
<feature type="coiled-coil region" evidence="1">
    <location>
        <begin position="52"/>
        <end position="83"/>
    </location>
</feature>
<feature type="compositionally biased region" description="Basic and acidic residues" evidence="2">
    <location>
        <begin position="172"/>
        <end position="184"/>
    </location>
</feature>
<evidence type="ECO:0000256" key="2">
    <source>
        <dbReference type="SAM" id="MobiDB-lite"/>
    </source>
</evidence>